<reference evidence="2 3" key="1">
    <citation type="journal article" date="2019" name="Nat. Ecol. Evol.">
        <title>Megaphylogeny resolves global patterns of mushroom evolution.</title>
        <authorList>
            <person name="Varga T."/>
            <person name="Krizsan K."/>
            <person name="Foldi C."/>
            <person name="Dima B."/>
            <person name="Sanchez-Garcia M."/>
            <person name="Sanchez-Ramirez S."/>
            <person name="Szollosi G.J."/>
            <person name="Szarkandi J.G."/>
            <person name="Papp V."/>
            <person name="Albert L."/>
            <person name="Andreopoulos W."/>
            <person name="Angelini C."/>
            <person name="Antonin V."/>
            <person name="Barry K.W."/>
            <person name="Bougher N.L."/>
            <person name="Buchanan P."/>
            <person name="Buyck B."/>
            <person name="Bense V."/>
            <person name="Catcheside P."/>
            <person name="Chovatia M."/>
            <person name="Cooper J."/>
            <person name="Damon W."/>
            <person name="Desjardin D."/>
            <person name="Finy P."/>
            <person name="Geml J."/>
            <person name="Haridas S."/>
            <person name="Hughes K."/>
            <person name="Justo A."/>
            <person name="Karasinski D."/>
            <person name="Kautmanova I."/>
            <person name="Kiss B."/>
            <person name="Kocsube S."/>
            <person name="Kotiranta H."/>
            <person name="LaButti K.M."/>
            <person name="Lechner B.E."/>
            <person name="Liimatainen K."/>
            <person name="Lipzen A."/>
            <person name="Lukacs Z."/>
            <person name="Mihaltcheva S."/>
            <person name="Morgado L.N."/>
            <person name="Niskanen T."/>
            <person name="Noordeloos M.E."/>
            <person name="Ohm R.A."/>
            <person name="Ortiz-Santana B."/>
            <person name="Ovrebo C."/>
            <person name="Racz N."/>
            <person name="Riley R."/>
            <person name="Savchenko A."/>
            <person name="Shiryaev A."/>
            <person name="Soop K."/>
            <person name="Spirin V."/>
            <person name="Szebenyi C."/>
            <person name="Tomsovsky M."/>
            <person name="Tulloss R.E."/>
            <person name="Uehling J."/>
            <person name="Grigoriev I.V."/>
            <person name="Vagvolgyi C."/>
            <person name="Papp T."/>
            <person name="Martin F.M."/>
            <person name="Miettinen O."/>
            <person name="Hibbett D.S."/>
            <person name="Nagy L.G."/>
        </authorList>
    </citation>
    <scope>NUCLEOTIDE SEQUENCE [LARGE SCALE GENOMIC DNA]</scope>
    <source>
        <strain evidence="2 3">FP101781</strain>
    </source>
</reference>
<accession>A0A4Y7T5C3</accession>
<keyword evidence="3" id="KW-1185">Reference proteome</keyword>
<name>A0A4Y7T5C3_COPMI</name>
<gene>
    <name evidence="2" type="ORF">FA13DRAFT_1793419</name>
</gene>
<organism evidence="2 3">
    <name type="scientific">Coprinellus micaceus</name>
    <name type="common">Glistening ink-cap mushroom</name>
    <name type="synonym">Coprinus micaceus</name>
    <dbReference type="NCBI Taxonomy" id="71717"/>
    <lineage>
        <taxon>Eukaryota</taxon>
        <taxon>Fungi</taxon>
        <taxon>Dikarya</taxon>
        <taxon>Basidiomycota</taxon>
        <taxon>Agaricomycotina</taxon>
        <taxon>Agaricomycetes</taxon>
        <taxon>Agaricomycetidae</taxon>
        <taxon>Agaricales</taxon>
        <taxon>Agaricineae</taxon>
        <taxon>Psathyrellaceae</taxon>
        <taxon>Coprinellus</taxon>
    </lineage>
</organism>
<dbReference type="PANTHER" id="PTHR31912">
    <property type="entry name" value="IP13529P"/>
    <property type="match status" value="1"/>
</dbReference>
<dbReference type="OrthoDB" id="2246127at2759"/>
<proteinExistence type="predicted"/>
<feature type="compositionally biased region" description="Basic and acidic residues" evidence="1">
    <location>
        <begin position="147"/>
        <end position="161"/>
    </location>
</feature>
<comment type="caution">
    <text evidence="2">The sequence shown here is derived from an EMBL/GenBank/DDBJ whole genome shotgun (WGS) entry which is preliminary data.</text>
</comment>
<evidence type="ECO:0000313" key="2">
    <source>
        <dbReference type="EMBL" id="TEB29363.1"/>
    </source>
</evidence>
<sequence length="866" mass="98085">MPDWEGPMTARKPPPPRSIWKYVGRKGTEDLCACLACKVTEVARHRKRREAYQYRKDNLINELLGNTSTQDPPLTFDHDQAARDLIGSATAALVRSFSRIGEPAITITTPSKTSNRGWAPLTQHQVLTKKSEITFEKQRGHWNEKFGSRRTYGETPRRSRAESTQPWKQEFANPLHSKKLEVHPQDSGKWLSEARQATRWLWELPDEQTTPYIEIGPAGRKVFFTDEPAFLTGGRYCVPKRWIDKKDWIGYALCWELKPVWRGDRWNWQAVTSPAYEVPFTELLKPFPELKSDMADNSGLYRTAPAPIYQANEMFDPATGVCSPWPSELSDKNGSRWRQKSGGKPVYAVPLRCYCGDASGNKPKKWNKHNSWLFTLAALPRREASGGSNVRFLCISNLAPPLEMLDGIADQIQAGQSDGVWAWGADREDAVMFFPVVLDFLWDNTMQSEMACRIGMRGRKDHDEGSDVGGEGPDLDIDDVFDQLNLDFEGEPPPAEGPSVIDSSSVTQPIGDNPPLSTALFQRPTPLNQKGLWVAFVPALTLQGGAPRNASETKQALLSYFEDARDIGNETTIESKKTATGVKDTFQNHFLQEIFGSHKPRRADHTKAASLKEWRDRFDKSGKDIEDVMNPVWRLRGLDAHTDAPVEVLHVVLLGMVKYFWRDAINRQLKNRESLKEKFAIRLSCVDTHGLGLSPLDGPTLVFYNGSLAILTKEMQQFLLRTAAWTGRWLNKPKLHLLIHLPEHTQRFGPAIIFATETFESYNAIIRAKSIHSNRQVPSRDIARAFAQWSRLRHTVSGGAGPQDELICRNPVSRYLVLEAAYTRKHECKRIQKEPAACREKRAAQLCFDERFAGGLYFPCERFNLV</sequence>
<feature type="region of interest" description="Disordered" evidence="1">
    <location>
        <begin position="147"/>
        <end position="167"/>
    </location>
</feature>
<dbReference type="STRING" id="71717.A0A4Y7T5C3"/>
<dbReference type="EMBL" id="QPFP01000028">
    <property type="protein sequence ID" value="TEB29363.1"/>
    <property type="molecule type" value="Genomic_DNA"/>
</dbReference>
<evidence type="ECO:0000256" key="1">
    <source>
        <dbReference type="SAM" id="MobiDB-lite"/>
    </source>
</evidence>
<dbReference type="Proteomes" id="UP000298030">
    <property type="component" value="Unassembled WGS sequence"/>
</dbReference>
<protein>
    <submittedName>
        <fullName evidence="2">Uncharacterized protein</fullName>
    </submittedName>
</protein>
<dbReference type="PANTHER" id="PTHR31912:SF34">
    <property type="entry name" value="NOTOCHORD-RELATED PROTEIN"/>
    <property type="match status" value="1"/>
</dbReference>
<dbReference type="AlphaFoldDB" id="A0A4Y7T5C3"/>
<evidence type="ECO:0000313" key="3">
    <source>
        <dbReference type="Proteomes" id="UP000298030"/>
    </source>
</evidence>